<dbReference type="GO" id="GO:0000974">
    <property type="term" value="C:Prp19 complex"/>
    <property type="evidence" value="ECO:0007669"/>
    <property type="project" value="TreeGrafter"/>
</dbReference>
<evidence type="ECO:0000256" key="2">
    <source>
        <dbReference type="ARBA" id="ARBA00004496"/>
    </source>
</evidence>
<evidence type="ECO:0000256" key="8">
    <source>
        <dbReference type="ARBA" id="ARBA00022728"/>
    </source>
</evidence>
<evidence type="ECO:0000256" key="1">
    <source>
        <dbReference type="ARBA" id="ARBA00004123"/>
    </source>
</evidence>
<feature type="non-terminal residue" evidence="20">
    <location>
        <position position="403"/>
    </location>
</feature>
<organism evidence="20 21">
    <name type="scientific">Geodia barretti</name>
    <name type="common">Barrett's horny sponge</name>
    <dbReference type="NCBI Taxonomy" id="519541"/>
    <lineage>
        <taxon>Eukaryota</taxon>
        <taxon>Metazoa</taxon>
        <taxon>Porifera</taxon>
        <taxon>Demospongiae</taxon>
        <taxon>Heteroscleromorpha</taxon>
        <taxon>Tetractinellida</taxon>
        <taxon>Astrophorina</taxon>
        <taxon>Geodiidae</taxon>
        <taxon>Geodia</taxon>
    </lineage>
</organism>
<feature type="compositionally biased region" description="Gly residues" evidence="17">
    <location>
        <begin position="304"/>
        <end position="316"/>
    </location>
</feature>
<dbReference type="InterPro" id="IPR039171">
    <property type="entry name" value="Cwc2/Slt11"/>
</dbReference>
<dbReference type="InterPro" id="IPR036855">
    <property type="entry name" value="Znf_CCCH_sf"/>
</dbReference>
<dbReference type="GO" id="GO:0071007">
    <property type="term" value="C:U2-type catalytic step 2 spliceosome"/>
    <property type="evidence" value="ECO:0007669"/>
    <property type="project" value="TreeGrafter"/>
</dbReference>
<sequence>MSMSKSANTYNRQNWEQSDFPLLCQTCLGDNPYIRMLKDSYGDECKVCLRPFTVFRWCPGARMRYKKTEICQACAQIKNVCQTCLLDLEYGLPVQVRDHGMNVKDNLPQSDVNKEYFLQNVDNQLASSGKTEPGGAVGKAQAPSDVLMRLARTTPYYKRNRPHVCSFWVKGECKRGEECPYRHEMPTDPTDPLSKQNLKDRYYGSNDPVADKMLKQVSEMPQLTAPEDQTITSLYVGGVEGDINEKDLRGHFYQFGEVNSIHLVPAQKCAFINFTSRHSAEQAASGSFNKLVLKGHRLKVLWGKGQGSSGAGGGGKTGERSLPPVPGLPAALPAFDPDPFNLHGAPPTDPKATPTPPRGSSNPPLLPPPLPPLGTATPGPHHPLLQVDLLPLSMMATVDCPLP</sequence>
<keyword evidence="8" id="KW-0747">Spliceosome</keyword>
<evidence type="ECO:0000256" key="17">
    <source>
        <dbReference type="SAM" id="MobiDB-lite"/>
    </source>
</evidence>
<evidence type="ECO:0000256" key="13">
    <source>
        <dbReference type="ARBA" id="ARBA00023242"/>
    </source>
</evidence>
<keyword evidence="5" id="KW-0963">Cytoplasm</keyword>
<evidence type="ECO:0000256" key="4">
    <source>
        <dbReference type="ARBA" id="ARBA00020031"/>
    </source>
</evidence>
<keyword evidence="11 15" id="KW-0694">RNA-binding</keyword>
<evidence type="ECO:0000313" key="20">
    <source>
        <dbReference type="EMBL" id="CAI8048529.1"/>
    </source>
</evidence>
<keyword evidence="9 16" id="KW-0863">Zinc-finger</keyword>
<evidence type="ECO:0000259" key="18">
    <source>
        <dbReference type="PROSITE" id="PS50102"/>
    </source>
</evidence>
<evidence type="ECO:0000313" key="21">
    <source>
        <dbReference type="Proteomes" id="UP001174909"/>
    </source>
</evidence>
<evidence type="ECO:0000256" key="6">
    <source>
        <dbReference type="ARBA" id="ARBA00022664"/>
    </source>
</evidence>
<evidence type="ECO:0000256" key="3">
    <source>
        <dbReference type="ARBA" id="ARBA00007781"/>
    </source>
</evidence>
<evidence type="ECO:0000256" key="16">
    <source>
        <dbReference type="PROSITE-ProRule" id="PRU00723"/>
    </source>
</evidence>
<dbReference type="SUPFAM" id="SSF90229">
    <property type="entry name" value="CCCH zinc finger"/>
    <property type="match status" value="1"/>
</dbReference>
<dbReference type="FunFam" id="3.30.70.330:FF:000476">
    <property type="entry name" value="Zinc finger CCCH domain-containing protein 4"/>
    <property type="match status" value="1"/>
</dbReference>
<dbReference type="SMART" id="SM00360">
    <property type="entry name" value="RRM"/>
    <property type="match status" value="1"/>
</dbReference>
<feature type="domain" description="RRM" evidence="18">
    <location>
        <begin position="232"/>
        <end position="305"/>
    </location>
</feature>
<keyword evidence="12" id="KW-0508">mRNA splicing</keyword>
<proteinExistence type="inferred from homology"/>
<dbReference type="InterPro" id="IPR048995">
    <property type="entry name" value="STL11/RBM22-like_N"/>
</dbReference>
<evidence type="ECO:0000256" key="5">
    <source>
        <dbReference type="ARBA" id="ARBA00022490"/>
    </source>
</evidence>
<evidence type="ECO:0000256" key="9">
    <source>
        <dbReference type="ARBA" id="ARBA00022771"/>
    </source>
</evidence>
<keyword evidence="7 16" id="KW-0479">Metal-binding</keyword>
<dbReference type="PANTHER" id="PTHR14089">
    <property type="entry name" value="PRE-MRNA-SPLICING FACTOR RBM22"/>
    <property type="match status" value="1"/>
</dbReference>
<dbReference type="GO" id="GO:0006397">
    <property type="term" value="P:mRNA processing"/>
    <property type="evidence" value="ECO:0007669"/>
    <property type="project" value="UniProtKB-KW"/>
</dbReference>
<evidence type="ECO:0000256" key="15">
    <source>
        <dbReference type="PROSITE-ProRule" id="PRU00176"/>
    </source>
</evidence>
<evidence type="ECO:0000259" key="19">
    <source>
        <dbReference type="PROSITE" id="PS50103"/>
    </source>
</evidence>
<evidence type="ECO:0000256" key="10">
    <source>
        <dbReference type="ARBA" id="ARBA00022833"/>
    </source>
</evidence>
<keyword evidence="21" id="KW-1185">Reference proteome</keyword>
<dbReference type="GO" id="GO:0017070">
    <property type="term" value="F:U6 snRNA binding"/>
    <property type="evidence" value="ECO:0007669"/>
    <property type="project" value="TreeGrafter"/>
</dbReference>
<accession>A0AA35TIW4</accession>
<dbReference type="CDD" id="cd12224">
    <property type="entry name" value="RRM_RBM22"/>
    <property type="match status" value="1"/>
</dbReference>
<reference evidence="20" key="1">
    <citation type="submission" date="2023-03" db="EMBL/GenBank/DDBJ databases">
        <authorList>
            <person name="Steffen K."/>
            <person name="Cardenas P."/>
        </authorList>
    </citation>
    <scope>NUCLEOTIDE SEQUENCE</scope>
</reference>
<dbReference type="Gene3D" id="3.30.70.330">
    <property type="match status" value="1"/>
</dbReference>
<evidence type="ECO:0000256" key="7">
    <source>
        <dbReference type="ARBA" id="ARBA00022723"/>
    </source>
</evidence>
<evidence type="ECO:0000256" key="11">
    <source>
        <dbReference type="ARBA" id="ARBA00022884"/>
    </source>
</evidence>
<dbReference type="SUPFAM" id="SSF54928">
    <property type="entry name" value="RNA-binding domain, RBD"/>
    <property type="match status" value="1"/>
</dbReference>
<gene>
    <name evidence="20" type="ORF">GBAR_LOCUS26754</name>
</gene>
<dbReference type="InterPro" id="IPR012677">
    <property type="entry name" value="Nucleotide-bd_a/b_plait_sf"/>
</dbReference>
<comment type="subcellular location">
    <subcellularLocation>
        <location evidence="2">Cytoplasm</location>
    </subcellularLocation>
    <subcellularLocation>
        <location evidence="1">Nucleus</location>
    </subcellularLocation>
</comment>
<feature type="compositionally biased region" description="Low complexity" evidence="17">
    <location>
        <begin position="328"/>
        <end position="340"/>
    </location>
</feature>
<dbReference type="InterPro" id="IPR057674">
    <property type="entry name" value="Znf-CCCH_RBM22"/>
</dbReference>
<keyword evidence="10 16" id="KW-0862">Zinc</keyword>
<feature type="domain" description="C3H1-type" evidence="19">
    <location>
        <begin position="159"/>
        <end position="186"/>
    </location>
</feature>
<dbReference type="AlphaFoldDB" id="A0AA35TIW4"/>
<dbReference type="Pfam" id="PF25584">
    <property type="entry name" value="zf-CCCH_RBM22"/>
    <property type="match status" value="1"/>
</dbReference>
<comment type="caution">
    <text evidence="20">The sequence shown here is derived from an EMBL/GenBank/DDBJ whole genome shotgun (WGS) entry which is preliminary data.</text>
</comment>
<dbReference type="GO" id="GO:0071006">
    <property type="term" value="C:U2-type catalytic step 1 spliceosome"/>
    <property type="evidence" value="ECO:0007669"/>
    <property type="project" value="TreeGrafter"/>
</dbReference>
<feature type="compositionally biased region" description="Pro residues" evidence="17">
    <location>
        <begin position="347"/>
        <end position="357"/>
    </location>
</feature>
<evidence type="ECO:0000256" key="14">
    <source>
        <dbReference type="ARBA" id="ARBA00030793"/>
    </source>
</evidence>
<dbReference type="PROSITE" id="PS50103">
    <property type="entry name" value="ZF_C3H1"/>
    <property type="match status" value="1"/>
</dbReference>
<feature type="zinc finger region" description="C3H1-type" evidence="16">
    <location>
        <begin position="159"/>
        <end position="186"/>
    </location>
</feature>
<name>A0AA35TIW4_GEOBA</name>
<dbReference type="Gene3D" id="4.10.1000.10">
    <property type="entry name" value="Zinc finger, CCCH-type"/>
    <property type="match status" value="1"/>
</dbReference>
<keyword evidence="13" id="KW-0539">Nucleus</keyword>
<dbReference type="GO" id="GO:0036002">
    <property type="term" value="F:pre-mRNA binding"/>
    <property type="evidence" value="ECO:0007669"/>
    <property type="project" value="TreeGrafter"/>
</dbReference>
<evidence type="ECO:0000256" key="12">
    <source>
        <dbReference type="ARBA" id="ARBA00023187"/>
    </source>
</evidence>
<dbReference type="FunFam" id="4.10.1000.10:FF:000006">
    <property type="entry name" value="Putative pre-mrna-splicing factor rbm22"/>
    <property type="match status" value="1"/>
</dbReference>
<dbReference type="Pfam" id="PF21369">
    <property type="entry name" value="STL11_N"/>
    <property type="match status" value="1"/>
</dbReference>
<dbReference type="InterPro" id="IPR000571">
    <property type="entry name" value="Znf_CCCH"/>
</dbReference>
<dbReference type="EMBL" id="CASHTH010003730">
    <property type="protein sequence ID" value="CAI8048529.1"/>
    <property type="molecule type" value="Genomic_DNA"/>
</dbReference>
<comment type="similarity">
    <text evidence="3">Belongs to the SLT11 family.</text>
</comment>
<dbReference type="InterPro" id="IPR000504">
    <property type="entry name" value="RRM_dom"/>
</dbReference>
<dbReference type="PANTHER" id="PTHR14089:SF6">
    <property type="entry name" value="PRE-MRNA-SPLICING FACTOR RBM22"/>
    <property type="match status" value="1"/>
</dbReference>
<dbReference type="GO" id="GO:0008270">
    <property type="term" value="F:zinc ion binding"/>
    <property type="evidence" value="ECO:0007669"/>
    <property type="project" value="UniProtKB-KW"/>
</dbReference>
<dbReference type="PROSITE" id="PS50102">
    <property type="entry name" value="RRM"/>
    <property type="match status" value="1"/>
</dbReference>
<feature type="region of interest" description="Disordered" evidence="17">
    <location>
        <begin position="304"/>
        <end position="380"/>
    </location>
</feature>
<dbReference type="GO" id="GO:0008380">
    <property type="term" value="P:RNA splicing"/>
    <property type="evidence" value="ECO:0007669"/>
    <property type="project" value="UniProtKB-KW"/>
</dbReference>
<dbReference type="Proteomes" id="UP001174909">
    <property type="component" value="Unassembled WGS sequence"/>
</dbReference>
<dbReference type="InterPro" id="IPR035979">
    <property type="entry name" value="RBD_domain_sf"/>
</dbReference>
<keyword evidence="6" id="KW-0507">mRNA processing</keyword>
<protein>
    <recommendedName>
        <fullName evidence="4">Pre-mRNA-splicing factor RBM22</fullName>
    </recommendedName>
    <alternativeName>
        <fullName evidence="14">RNA-binding motif protein 22</fullName>
    </alternativeName>
</protein>
<dbReference type="Pfam" id="PF00076">
    <property type="entry name" value="RRM_1"/>
    <property type="match status" value="1"/>
</dbReference>
<dbReference type="SMART" id="SM00356">
    <property type="entry name" value="ZnF_C3H1"/>
    <property type="match status" value="1"/>
</dbReference>